<feature type="signal peptide" evidence="1">
    <location>
        <begin position="1"/>
        <end position="25"/>
    </location>
</feature>
<accession>A0ABV0JBJ2</accession>
<proteinExistence type="predicted"/>
<keyword evidence="3" id="KW-1185">Reference proteome</keyword>
<evidence type="ECO:0000256" key="1">
    <source>
        <dbReference type="SAM" id="SignalP"/>
    </source>
</evidence>
<dbReference type="EMBL" id="JAMPKM010000011">
    <property type="protein sequence ID" value="MEP0819004.1"/>
    <property type="molecule type" value="Genomic_DNA"/>
</dbReference>
<sequence length="205" mass="22016">MKLRSVSAMAGGLVLSLCLALPALAIEMGTLRGNPGSQINVRSQPSTSAPAPSYGIPGDRVQILRSARGTDGYAWHYVEFSKSKVRGWVRNDLLMLDRGNGNPIQRVSFAPGTSAATVNGSVRGYETRDYLLNARAGQRMTVDLRSNSTYMQVAVLSPQGETLYVGTNWTGNLPSNGDYLVRVGLVRAEARRDGAGGFKLNIGVR</sequence>
<comment type="caution">
    <text evidence="2">The sequence shown here is derived from an EMBL/GenBank/DDBJ whole genome shotgun (WGS) entry which is preliminary data.</text>
</comment>
<dbReference type="Gene3D" id="2.30.30.40">
    <property type="entry name" value="SH3 Domains"/>
    <property type="match status" value="1"/>
</dbReference>
<dbReference type="RefSeq" id="WP_190437731.1">
    <property type="nucleotide sequence ID" value="NZ_JAMPKM010000011.1"/>
</dbReference>
<reference evidence="2 3" key="1">
    <citation type="submission" date="2022-04" db="EMBL/GenBank/DDBJ databases">
        <title>Positive selection, recombination, and allopatry shape intraspecific diversity of widespread and dominant cyanobacteria.</title>
        <authorList>
            <person name="Wei J."/>
            <person name="Shu W."/>
            <person name="Hu C."/>
        </authorList>
    </citation>
    <scope>NUCLEOTIDE SEQUENCE [LARGE SCALE GENOMIC DNA]</scope>
    <source>
        <strain evidence="2 3">GB2-A4</strain>
    </source>
</reference>
<feature type="chain" id="PRO_5045294960" evidence="1">
    <location>
        <begin position="26"/>
        <end position="205"/>
    </location>
</feature>
<name>A0ABV0JBJ2_9CYAN</name>
<dbReference type="Proteomes" id="UP001464891">
    <property type="component" value="Unassembled WGS sequence"/>
</dbReference>
<organism evidence="2 3">
    <name type="scientific">Trichocoleus desertorum GB2-A4</name>
    <dbReference type="NCBI Taxonomy" id="2933944"/>
    <lineage>
        <taxon>Bacteria</taxon>
        <taxon>Bacillati</taxon>
        <taxon>Cyanobacteriota</taxon>
        <taxon>Cyanophyceae</taxon>
        <taxon>Leptolyngbyales</taxon>
        <taxon>Trichocoleusaceae</taxon>
        <taxon>Trichocoleus</taxon>
    </lineage>
</organism>
<protein>
    <submittedName>
        <fullName evidence="2">SH3 domain-containing protein</fullName>
    </submittedName>
</protein>
<dbReference type="Gene3D" id="2.60.120.380">
    <property type="match status" value="1"/>
</dbReference>
<keyword evidence="1" id="KW-0732">Signal</keyword>
<evidence type="ECO:0000313" key="2">
    <source>
        <dbReference type="EMBL" id="MEP0819004.1"/>
    </source>
</evidence>
<gene>
    <name evidence="2" type="ORF">NC998_18050</name>
</gene>
<evidence type="ECO:0000313" key="3">
    <source>
        <dbReference type="Proteomes" id="UP001464891"/>
    </source>
</evidence>